<name>A0A915EQ68_9BILA</name>
<dbReference type="SUPFAM" id="SSF57567">
    <property type="entry name" value="Serine protease inhibitors"/>
    <property type="match status" value="1"/>
</dbReference>
<dbReference type="WBParaSite" id="jg8315">
    <property type="protein sequence ID" value="jg8315"/>
    <property type="gene ID" value="jg8315"/>
</dbReference>
<keyword evidence="1" id="KW-0722">Serine protease inhibitor</keyword>
<accession>A0A915EQ68</accession>
<reference evidence="4" key="1">
    <citation type="submission" date="2022-11" db="UniProtKB">
        <authorList>
            <consortium name="WormBaseParasite"/>
        </authorList>
    </citation>
    <scope>IDENTIFICATION</scope>
</reference>
<keyword evidence="3" id="KW-1185">Reference proteome</keyword>
<evidence type="ECO:0000256" key="1">
    <source>
        <dbReference type="ARBA" id="ARBA00022900"/>
    </source>
</evidence>
<dbReference type="GO" id="GO:0004867">
    <property type="term" value="F:serine-type endopeptidase inhibitor activity"/>
    <property type="evidence" value="ECO:0007669"/>
    <property type="project" value="UniProtKB-KW"/>
</dbReference>
<protein>
    <submittedName>
        <fullName evidence="4">Uncharacterized protein</fullName>
    </submittedName>
</protein>
<keyword evidence="2" id="KW-0732">Signal</keyword>
<dbReference type="CDD" id="cd19941">
    <property type="entry name" value="TIL"/>
    <property type="match status" value="1"/>
</dbReference>
<proteinExistence type="predicted"/>
<sequence>MDSANKLVLVFLIVLSTRFSVLGLTCGKNAAFTKCSGCEASCNNPEPRCLLQCEPPRCQCLKGFMRTLKESASLKKNVLRKPEYRSRSEESD</sequence>
<dbReference type="AlphaFoldDB" id="A0A915EQ68"/>
<feature type="chain" id="PRO_5036778932" evidence="2">
    <location>
        <begin position="24"/>
        <end position="92"/>
    </location>
</feature>
<dbReference type="Gene3D" id="2.10.25.10">
    <property type="entry name" value="Laminin"/>
    <property type="match status" value="1"/>
</dbReference>
<dbReference type="Proteomes" id="UP000887574">
    <property type="component" value="Unplaced"/>
</dbReference>
<organism evidence="3 4">
    <name type="scientific">Ditylenchus dipsaci</name>
    <dbReference type="NCBI Taxonomy" id="166011"/>
    <lineage>
        <taxon>Eukaryota</taxon>
        <taxon>Metazoa</taxon>
        <taxon>Ecdysozoa</taxon>
        <taxon>Nematoda</taxon>
        <taxon>Chromadorea</taxon>
        <taxon>Rhabditida</taxon>
        <taxon>Tylenchina</taxon>
        <taxon>Tylenchomorpha</taxon>
        <taxon>Sphaerularioidea</taxon>
        <taxon>Anguinidae</taxon>
        <taxon>Anguininae</taxon>
        <taxon>Ditylenchus</taxon>
    </lineage>
</organism>
<feature type="signal peptide" evidence="2">
    <location>
        <begin position="1"/>
        <end position="23"/>
    </location>
</feature>
<keyword evidence="1" id="KW-0646">Protease inhibitor</keyword>
<evidence type="ECO:0000313" key="4">
    <source>
        <dbReference type="WBParaSite" id="jg8315"/>
    </source>
</evidence>
<dbReference type="InterPro" id="IPR036084">
    <property type="entry name" value="Ser_inhib-like_sf"/>
</dbReference>
<evidence type="ECO:0000256" key="2">
    <source>
        <dbReference type="SAM" id="SignalP"/>
    </source>
</evidence>
<evidence type="ECO:0000313" key="3">
    <source>
        <dbReference type="Proteomes" id="UP000887574"/>
    </source>
</evidence>